<evidence type="ECO:0000256" key="5">
    <source>
        <dbReference type="ARBA" id="ARBA00022801"/>
    </source>
</evidence>
<evidence type="ECO:0000256" key="4">
    <source>
        <dbReference type="ARBA" id="ARBA00022759"/>
    </source>
</evidence>
<accession>A0AAD8HZR2</accession>
<evidence type="ECO:0000259" key="7">
    <source>
        <dbReference type="PROSITE" id="PS50879"/>
    </source>
</evidence>
<dbReference type="Proteomes" id="UP001237642">
    <property type="component" value="Unassembled WGS sequence"/>
</dbReference>
<dbReference type="SUPFAM" id="SSF56672">
    <property type="entry name" value="DNA/RNA polymerases"/>
    <property type="match status" value="1"/>
</dbReference>
<dbReference type="InterPro" id="IPR041373">
    <property type="entry name" value="RT_RNaseH"/>
</dbReference>
<keyword evidence="3" id="KW-0540">Nuclease</keyword>
<dbReference type="PANTHER" id="PTHR48475:SF2">
    <property type="entry name" value="RIBONUCLEASE H"/>
    <property type="match status" value="1"/>
</dbReference>
<keyword evidence="5" id="KW-0378">Hydrolase</keyword>
<evidence type="ECO:0000256" key="1">
    <source>
        <dbReference type="ARBA" id="ARBA00022679"/>
    </source>
</evidence>
<gene>
    <name evidence="8" type="ORF">POM88_031113</name>
</gene>
<proteinExistence type="predicted"/>
<evidence type="ECO:0000256" key="6">
    <source>
        <dbReference type="ARBA" id="ARBA00022918"/>
    </source>
</evidence>
<dbReference type="SUPFAM" id="SSF53098">
    <property type="entry name" value="Ribonuclease H-like"/>
    <property type="match status" value="1"/>
</dbReference>
<feature type="domain" description="RNase H type-1" evidence="7">
    <location>
        <begin position="463"/>
        <end position="592"/>
    </location>
</feature>
<dbReference type="Pfam" id="PF13456">
    <property type="entry name" value="RVT_3"/>
    <property type="match status" value="1"/>
</dbReference>
<dbReference type="PROSITE" id="PS50879">
    <property type="entry name" value="RNASE_H_1"/>
    <property type="match status" value="1"/>
</dbReference>
<name>A0AAD8HZR2_9APIA</name>
<dbReference type="Gene3D" id="1.10.340.70">
    <property type="match status" value="1"/>
</dbReference>
<comment type="caution">
    <text evidence="8">The sequence shown here is derived from an EMBL/GenBank/DDBJ whole genome shotgun (WGS) entry which is preliminary data.</text>
</comment>
<keyword evidence="2" id="KW-0548">Nucleotidyltransferase</keyword>
<dbReference type="Gene3D" id="3.10.10.10">
    <property type="entry name" value="HIV Type 1 Reverse Transcriptase, subunit A, domain 1"/>
    <property type="match status" value="1"/>
</dbReference>
<dbReference type="InterPro" id="IPR012337">
    <property type="entry name" value="RNaseH-like_sf"/>
</dbReference>
<dbReference type="GO" id="GO:0003964">
    <property type="term" value="F:RNA-directed DNA polymerase activity"/>
    <property type="evidence" value="ECO:0007669"/>
    <property type="project" value="UniProtKB-KW"/>
</dbReference>
<sequence length="782" mass="88871">MKFPTPTGVGHVKGCQYDSRICYNQAMKWAEKTDVLREVTDLGEQKFMEEEELPDDYFESMGIEVEPRTGALMMESSRPIMMLHVGILEEASDDEESSEQVTARLNKGKWVRKETSVLINLPIGMSREVAITLEGNIPQEAPEMFDNNGDNLIVTKTGEPSTNRNFDVDLDPRMIPLPDGVGTFEDIISILVDPNDPSKVLKIGANLGPNIIDNLISFLKENLDVFAWSHADMIEIDPEVMCRRLNLDPIKKGIRQKRRPVSGERVEALREEVDRLMEVGLIKESFYPTWLANPVLVKKPNGKWRTCVDFNDLNKACLNDSFPLPRIDQLRDATTGHALLSFMDAYSCYNQILIKGEVLVIYLAVSEYAVSAVLIREEGEAQLPVYYLSKRLVGAETRYLNMEKLVYALILASRKLRPYFQAHKFEVRTTYPLIQVLHKPETSRRMLKWVVELEILAEENQNSAPWWSLYVDGASNKDGAGAGFELVSPERCRVKRAVHFTFHATNNDAEYEALINGFKLALELKVENLNAFSDSMIVVYQKNGGYQTRGPRTELHLRCAEGMIRLFNEVNLELIHRSQNETAYELAKFGSHRETTLLGSTPLDIYRRPSVPEEELMVVEERAAWMSPLLAYIKNGALPGDKNEARRVRYMAARYAIYDGGLYKRGFNVPLLKCIDGAECNYILRGIHEGICGNHSGGSSVAKKIPRQGYYWSTLKKDDFEFARACDKYQRYTNFYNSPVASLTSLMSPWPFAMWGIDLIMELPKAKGSVKYDVVAVDYFTK</sequence>
<evidence type="ECO:0000256" key="3">
    <source>
        <dbReference type="ARBA" id="ARBA00022722"/>
    </source>
</evidence>
<dbReference type="AlphaFoldDB" id="A0AAD8HZR2"/>
<keyword evidence="1" id="KW-0808">Transferase</keyword>
<dbReference type="Gene3D" id="3.30.420.10">
    <property type="entry name" value="Ribonuclease H-like superfamily/Ribonuclease H"/>
    <property type="match status" value="1"/>
</dbReference>
<evidence type="ECO:0000313" key="8">
    <source>
        <dbReference type="EMBL" id="KAK1374920.1"/>
    </source>
</evidence>
<dbReference type="EMBL" id="JAUIZM010000007">
    <property type="protein sequence ID" value="KAK1374920.1"/>
    <property type="molecule type" value="Genomic_DNA"/>
</dbReference>
<keyword evidence="4" id="KW-0255">Endonuclease</keyword>
<reference evidence="8" key="2">
    <citation type="submission" date="2023-05" db="EMBL/GenBank/DDBJ databases">
        <authorList>
            <person name="Schelkunov M.I."/>
        </authorList>
    </citation>
    <scope>NUCLEOTIDE SEQUENCE</scope>
    <source>
        <strain evidence="8">Hsosn_3</strain>
        <tissue evidence="8">Leaf</tissue>
    </source>
</reference>
<evidence type="ECO:0000256" key="2">
    <source>
        <dbReference type="ARBA" id="ARBA00022695"/>
    </source>
</evidence>
<organism evidence="8 9">
    <name type="scientific">Heracleum sosnowskyi</name>
    <dbReference type="NCBI Taxonomy" id="360622"/>
    <lineage>
        <taxon>Eukaryota</taxon>
        <taxon>Viridiplantae</taxon>
        <taxon>Streptophyta</taxon>
        <taxon>Embryophyta</taxon>
        <taxon>Tracheophyta</taxon>
        <taxon>Spermatophyta</taxon>
        <taxon>Magnoliopsida</taxon>
        <taxon>eudicotyledons</taxon>
        <taxon>Gunneridae</taxon>
        <taxon>Pentapetalae</taxon>
        <taxon>asterids</taxon>
        <taxon>campanulids</taxon>
        <taxon>Apiales</taxon>
        <taxon>Apiaceae</taxon>
        <taxon>Apioideae</taxon>
        <taxon>apioid superclade</taxon>
        <taxon>Tordylieae</taxon>
        <taxon>Tordyliinae</taxon>
        <taxon>Heracleum</taxon>
    </lineage>
</organism>
<dbReference type="GO" id="GO:0004523">
    <property type="term" value="F:RNA-DNA hybrid ribonuclease activity"/>
    <property type="evidence" value="ECO:0007669"/>
    <property type="project" value="InterPro"/>
</dbReference>
<evidence type="ECO:0000313" key="9">
    <source>
        <dbReference type="Proteomes" id="UP001237642"/>
    </source>
</evidence>
<dbReference type="InterPro" id="IPR043502">
    <property type="entry name" value="DNA/RNA_pol_sf"/>
</dbReference>
<dbReference type="CDD" id="cd09279">
    <property type="entry name" value="RNase_HI_like"/>
    <property type="match status" value="1"/>
</dbReference>
<protein>
    <recommendedName>
        <fullName evidence="7">RNase H type-1 domain-containing protein</fullName>
    </recommendedName>
</protein>
<keyword evidence="9" id="KW-1185">Reference proteome</keyword>
<reference evidence="8" key="1">
    <citation type="submission" date="2023-02" db="EMBL/GenBank/DDBJ databases">
        <title>Genome of toxic invasive species Heracleum sosnowskyi carries increased number of genes despite the absence of recent whole-genome duplications.</title>
        <authorList>
            <person name="Schelkunov M."/>
            <person name="Shtratnikova V."/>
            <person name="Makarenko M."/>
            <person name="Klepikova A."/>
            <person name="Omelchenko D."/>
            <person name="Novikova G."/>
            <person name="Obukhova E."/>
            <person name="Bogdanov V."/>
            <person name="Penin A."/>
            <person name="Logacheva M."/>
        </authorList>
    </citation>
    <scope>NUCLEOTIDE SEQUENCE</scope>
    <source>
        <strain evidence="8">Hsosn_3</strain>
        <tissue evidence="8">Leaf</tissue>
    </source>
</reference>
<keyword evidence="6" id="KW-0695">RNA-directed DNA polymerase</keyword>
<dbReference type="Pfam" id="PF17917">
    <property type="entry name" value="RT_RNaseH"/>
    <property type="match status" value="1"/>
</dbReference>
<dbReference type="PANTHER" id="PTHR48475">
    <property type="entry name" value="RIBONUCLEASE H"/>
    <property type="match status" value="1"/>
</dbReference>
<dbReference type="InterPro" id="IPR036397">
    <property type="entry name" value="RNaseH_sf"/>
</dbReference>
<dbReference type="GO" id="GO:0003676">
    <property type="term" value="F:nucleic acid binding"/>
    <property type="evidence" value="ECO:0007669"/>
    <property type="project" value="InterPro"/>
</dbReference>
<dbReference type="InterPro" id="IPR002156">
    <property type="entry name" value="RNaseH_domain"/>
</dbReference>